<dbReference type="InterPro" id="IPR007508">
    <property type="entry name" value="DtdA"/>
</dbReference>
<evidence type="ECO:0000256" key="4">
    <source>
        <dbReference type="HAMAP-Rule" id="MF_00562"/>
    </source>
</evidence>
<dbReference type="Proteomes" id="UP000826254">
    <property type="component" value="Chromosome"/>
</dbReference>
<dbReference type="Gene3D" id="3.40.630.50">
    <property type="entry name" value="AF0625-like"/>
    <property type="match status" value="1"/>
</dbReference>
<keyword evidence="1 4" id="KW-0479">Metal-binding</keyword>
<dbReference type="Gene3D" id="3.40.50.10700">
    <property type="entry name" value="AF0625-like"/>
    <property type="match status" value="1"/>
</dbReference>
<evidence type="ECO:0000313" key="6">
    <source>
        <dbReference type="Proteomes" id="UP000826254"/>
    </source>
</evidence>
<protein>
    <recommendedName>
        <fullName evidence="4">D-aminoacyl-tRNA deacylase</fullName>
        <ecNumber evidence="4">3.1.1.96</ecNumber>
    </recommendedName>
</protein>
<reference evidence="5 6" key="1">
    <citation type="journal article" date="2021" name="Int. J. Syst. Evol. Microbiol.">
        <title>Halobaculum halophilum sp. nov. and Halobaculum salinum sp. nov., isolated from salt lake and saline soil.</title>
        <authorList>
            <person name="Cui H.L."/>
            <person name="Shi X.W."/>
            <person name="Yin X.M."/>
            <person name="Yang X.Y."/>
            <person name="Hou J."/>
            <person name="Zhu L."/>
        </authorList>
    </citation>
    <scope>NUCLEOTIDE SEQUENCE [LARGE SCALE GENOMIC DNA]</scope>
    <source>
        <strain evidence="5 6">NBRC 109044</strain>
    </source>
</reference>
<dbReference type="KEGG" id="hmp:K6T50_10470"/>
<dbReference type="GeneID" id="67178570"/>
<comment type="cofactor">
    <cofactor evidence="4">
        <name>Zn(2+)</name>
        <dbReference type="ChEBI" id="CHEBI:29105"/>
    </cofactor>
    <text evidence="4">Binds 2 Zn(2+) ions per subunit.</text>
</comment>
<dbReference type="InterPro" id="IPR018033">
    <property type="entry name" value="Deacylase_DtdA_archaea"/>
</dbReference>
<accession>A0A8T8WA79</accession>
<keyword evidence="3 4" id="KW-0862">Zinc</keyword>
<dbReference type="Pfam" id="PF04414">
    <property type="entry name" value="tRNA_deacylase"/>
    <property type="match status" value="1"/>
</dbReference>
<dbReference type="PANTHER" id="PTHR34667:SF1">
    <property type="entry name" value="D-AMINOACYL-TRNA DEACYLASE"/>
    <property type="match status" value="1"/>
</dbReference>
<evidence type="ECO:0000313" key="5">
    <source>
        <dbReference type="EMBL" id="QZP36728.1"/>
    </source>
</evidence>
<dbReference type="RefSeq" id="WP_222606546.1">
    <property type="nucleotide sequence ID" value="NZ_CP081958.1"/>
</dbReference>
<gene>
    <name evidence="4" type="primary">dtdA</name>
    <name evidence="5" type="ORF">K6T50_10470</name>
</gene>
<dbReference type="GO" id="GO:0019478">
    <property type="term" value="P:D-amino acid catabolic process"/>
    <property type="evidence" value="ECO:0007669"/>
    <property type="project" value="UniProtKB-UniRule"/>
</dbReference>
<dbReference type="GO" id="GO:0008270">
    <property type="term" value="F:zinc ion binding"/>
    <property type="evidence" value="ECO:0007669"/>
    <property type="project" value="UniProtKB-UniRule"/>
</dbReference>
<dbReference type="SUPFAM" id="SSF142535">
    <property type="entry name" value="AF0625-like"/>
    <property type="match status" value="1"/>
</dbReference>
<dbReference type="EC" id="3.1.1.96" evidence="4"/>
<evidence type="ECO:0000256" key="1">
    <source>
        <dbReference type="ARBA" id="ARBA00022723"/>
    </source>
</evidence>
<proteinExistence type="inferred from homology"/>
<comment type="catalytic activity">
    <reaction evidence="4">
        <text>a D-aminoacyl-tRNA + H2O = a tRNA + a D-alpha-amino acid + H(+)</text>
        <dbReference type="Rhea" id="RHEA:13953"/>
        <dbReference type="Rhea" id="RHEA-COMP:10123"/>
        <dbReference type="Rhea" id="RHEA-COMP:10124"/>
        <dbReference type="ChEBI" id="CHEBI:15377"/>
        <dbReference type="ChEBI" id="CHEBI:15378"/>
        <dbReference type="ChEBI" id="CHEBI:59871"/>
        <dbReference type="ChEBI" id="CHEBI:78442"/>
        <dbReference type="ChEBI" id="CHEBI:79333"/>
        <dbReference type="EC" id="3.1.1.96"/>
    </reaction>
</comment>
<dbReference type="AlphaFoldDB" id="A0A8T8WA79"/>
<comment type="function">
    <text evidence="4">D-aminoacyl-tRNA deacylase with broad substrate specificity. By recycling D-aminoacyl-tRNA to D-amino acids and free tRNA molecules, this enzyme counteracts the toxicity associated with the formation of D-aminoacyl-tRNA entities in vivo.</text>
</comment>
<evidence type="ECO:0000256" key="2">
    <source>
        <dbReference type="ARBA" id="ARBA00022801"/>
    </source>
</evidence>
<dbReference type="EMBL" id="CP081958">
    <property type="protein sequence ID" value="QZP36728.1"/>
    <property type="molecule type" value="Genomic_DNA"/>
</dbReference>
<keyword evidence="2 4" id="KW-0378">Hydrolase</keyword>
<comment type="similarity">
    <text evidence="4">Belongs to the DtdA deacylase family.</text>
</comment>
<comment type="subunit">
    <text evidence="4">Monomer.</text>
</comment>
<sequence>MIGIVVSRADRASTHIAERLLARAEWTERTDPARDDADGGGTYHTLDADAVAADAVGRRDEHSAGDVPTRFELRSFDDLHIRLDDPTPAFSEPPDYLVFVSRHSGDTGPLLTCHFTGNFGDAEYGGEPGSFAPACPGVQRALVDGFDEHAPEGYGVAIEGTHHGPTDLATPAVFAELGSDDEQWDDPDGADAVARAVLELPAREASVAVGDPDRPRHVVGFGGGHYAPKFERVIRGTTWGVGHIASDWQLEELGHPEEHGDVLDAAIRASDAAFALVEGDRPVLRGALADRDVRVVSETWLRAVDDRPLDLVASLEADLRPVDDGLRFGDRVGDIEAEGADFAEHADAYRVVDLPADLLAEAQGIDADAARAAVERHAVAFETEQAGTRAAGWVALPVDPEPGHVDPADAVDAVDDADADDGAADLAADPYDALVDDLAAVLAEKYDEVTREDGDVVARVESFDPGRAATLGIPEGPKFGALSAGEPVEVDGETIRPETVAREREEVFSV</sequence>
<organism evidence="5 6">
    <name type="scientific">Halobaculum magnesiiphilum</name>
    <dbReference type="NCBI Taxonomy" id="1017351"/>
    <lineage>
        <taxon>Archaea</taxon>
        <taxon>Methanobacteriati</taxon>
        <taxon>Methanobacteriota</taxon>
        <taxon>Stenosarchaea group</taxon>
        <taxon>Halobacteria</taxon>
        <taxon>Halobacteriales</taxon>
        <taxon>Haloferacaceae</taxon>
        <taxon>Halobaculum</taxon>
    </lineage>
</organism>
<name>A0A8T8WA79_9EURY</name>
<dbReference type="HAMAP" id="MF_00562">
    <property type="entry name" value="Deacylase_DtdA"/>
    <property type="match status" value="1"/>
</dbReference>
<dbReference type="GO" id="GO:0051499">
    <property type="term" value="F:D-aminoacyl-tRNA deacylase activity"/>
    <property type="evidence" value="ECO:0007669"/>
    <property type="project" value="UniProtKB-UniRule"/>
</dbReference>
<evidence type="ECO:0000256" key="3">
    <source>
        <dbReference type="ARBA" id="ARBA00022833"/>
    </source>
</evidence>
<comment type="catalytic activity">
    <reaction evidence="4">
        <text>glycyl-tRNA(Ala) + H2O = tRNA(Ala) + glycine + H(+)</text>
        <dbReference type="Rhea" id="RHEA:53744"/>
        <dbReference type="Rhea" id="RHEA-COMP:9657"/>
        <dbReference type="Rhea" id="RHEA-COMP:13640"/>
        <dbReference type="ChEBI" id="CHEBI:15377"/>
        <dbReference type="ChEBI" id="CHEBI:15378"/>
        <dbReference type="ChEBI" id="CHEBI:57305"/>
        <dbReference type="ChEBI" id="CHEBI:78442"/>
        <dbReference type="ChEBI" id="CHEBI:78522"/>
        <dbReference type="EC" id="3.1.1.96"/>
    </reaction>
</comment>
<dbReference type="PANTHER" id="PTHR34667">
    <property type="entry name" value="D-AMINOACYL-TRNA DEACYLASE"/>
    <property type="match status" value="1"/>
</dbReference>
<keyword evidence="6" id="KW-1185">Reference proteome</keyword>